<organism evidence="1 2">
    <name type="scientific">Microlunatus phosphovorus (strain ATCC 700054 / DSM 10555 / JCM 9379 / NBRC 101784 / NCIMB 13414 / VKM Ac-1990 / NM-1)</name>
    <dbReference type="NCBI Taxonomy" id="1032480"/>
    <lineage>
        <taxon>Bacteria</taxon>
        <taxon>Bacillati</taxon>
        <taxon>Actinomycetota</taxon>
        <taxon>Actinomycetes</taxon>
        <taxon>Propionibacteriales</taxon>
        <taxon>Propionibacteriaceae</taxon>
        <taxon>Microlunatus</taxon>
    </lineage>
</organism>
<dbReference type="KEGG" id="mph:MLP_13660"/>
<protein>
    <recommendedName>
        <fullName evidence="3">AB hydrolase-1 domain-containing protein</fullName>
    </recommendedName>
</protein>
<evidence type="ECO:0000313" key="2">
    <source>
        <dbReference type="Proteomes" id="UP000007947"/>
    </source>
</evidence>
<dbReference type="Proteomes" id="UP000007947">
    <property type="component" value="Chromosome"/>
</dbReference>
<dbReference type="AlphaFoldDB" id="F5XPS2"/>
<evidence type="ECO:0008006" key="3">
    <source>
        <dbReference type="Google" id="ProtNLM"/>
    </source>
</evidence>
<name>F5XPS2_MICPN</name>
<reference evidence="1 2" key="1">
    <citation type="submission" date="2011-05" db="EMBL/GenBank/DDBJ databases">
        <title>Whole genome sequence of Microlunatus phosphovorus NM-1.</title>
        <authorList>
            <person name="Hosoyama A."/>
            <person name="Sasaki K."/>
            <person name="Harada T."/>
            <person name="Igarashi R."/>
            <person name="Kawakoshi A."/>
            <person name="Sasagawa M."/>
            <person name="Fukada J."/>
            <person name="Nakamura S."/>
            <person name="Katano Y."/>
            <person name="Hanada S."/>
            <person name="Kamagata Y."/>
            <person name="Nakamura N."/>
            <person name="Yamazaki S."/>
            <person name="Fujita N."/>
        </authorList>
    </citation>
    <scope>NUCLEOTIDE SEQUENCE [LARGE SCALE GENOMIC DNA]</scope>
    <source>
        <strain evidence="2">ATCC 700054 / DSM 10555 / JCM 9379 / NBRC 101784 / NCIMB 13414 / VKM Ac-1990 / NM-1</strain>
    </source>
</reference>
<evidence type="ECO:0000313" key="1">
    <source>
        <dbReference type="EMBL" id="BAK34380.1"/>
    </source>
</evidence>
<gene>
    <name evidence="1" type="ordered locus">MLP_13660</name>
</gene>
<keyword evidence="2" id="KW-1185">Reference proteome</keyword>
<sequence>MVTGAHDRTPTPAAAAASLAGAAHQSVIVQNCGHYVPLEQPGAFEAFLRREIMATRR</sequence>
<dbReference type="HOGENOM" id="CLU_2991707_0_0_11"/>
<accession>F5XPS2</accession>
<proteinExistence type="predicted"/>
<dbReference type="InterPro" id="IPR029058">
    <property type="entry name" value="AB_hydrolase_fold"/>
</dbReference>
<dbReference type="EMBL" id="AP012204">
    <property type="protein sequence ID" value="BAK34380.1"/>
    <property type="molecule type" value="Genomic_DNA"/>
</dbReference>
<dbReference type="SUPFAM" id="SSF53474">
    <property type="entry name" value="alpha/beta-Hydrolases"/>
    <property type="match status" value="1"/>
</dbReference>
<dbReference type="STRING" id="1032480.MLP_13660"/>
<dbReference type="Gene3D" id="3.40.50.1820">
    <property type="entry name" value="alpha/beta hydrolase"/>
    <property type="match status" value="1"/>
</dbReference>